<dbReference type="InterPro" id="IPR013320">
    <property type="entry name" value="ConA-like_dom_sf"/>
</dbReference>
<gene>
    <name evidence="5" type="ORF">BDA96_01G529800</name>
</gene>
<dbReference type="PANTHER" id="PTHR11801">
    <property type="entry name" value="SIGNAL TRANSDUCER AND ACTIVATOR OF TRANSCRIPTION"/>
    <property type="match status" value="1"/>
</dbReference>
<dbReference type="GO" id="GO:0007165">
    <property type="term" value="P:signal transduction"/>
    <property type="evidence" value="ECO:0007669"/>
    <property type="project" value="InterPro"/>
</dbReference>
<evidence type="ECO:0000256" key="1">
    <source>
        <dbReference type="ARBA" id="ARBA00022999"/>
    </source>
</evidence>
<dbReference type="InterPro" id="IPR036860">
    <property type="entry name" value="SH2_dom_sf"/>
</dbReference>
<dbReference type="FunFam" id="3.30.505.10:FF:000086">
    <property type="entry name" value="SH2 domain protein B"/>
    <property type="match status" value="1"/>
</dbReference>
<sequence length="759" mass="83883">MSSATQKPTAPDLHHTATPHQSTVISQQTVNGRTPSRRAERRQRQNPRLPLPQWGMAAPESECGGTDGYRDLRGVRVELDPGTARVGGGGGFAVSFWLYLSSSARPSSVILRQIAAGDDNKLPFLALGEGNKLLLFPLMRLHREAPGPASSYPWTHTTKLSSTSQCPLEKWFHIGCEVTENVMRLHLDGSLTAEASVCSLFDGPESQDDANQISLVGSDGKLEGYIYNIEVSSVLGNIKEQYTKNPPFKLSIDYSCSDGIEEGGDGIWNIVGGKASCRRNFILEVVLTNAFGAPVKDKEVVASLVYADDGTVVAKSRDDSEPPLLITCDGLEYAAITRPLPIIRGRALFKLKISQLSSKCDNKLFRIQFSTLHMQRYPFLEAYSKPIRCISRSRTVHPLGPGKRASSATVDETDLLNNGQGFVSADKVNGREHSMCLDAPMFPKIEGGMVKVVEAHKMVSQNKNARKVVVSKEAQNVMRTDSSTSNYDSFDSGSSWSGSDGDDGIETFSDAVVFRYCLDSTYDRLKFLRGAAPTVNKDDLVKLADQVSLYSGCSHHRNQILMSKRLLREGADTWNMISKNNERALWSSAIPEIITKFTNIAHSVSRGLSEQDVEVLRGIAGCGEDIGRDEFDRLWYWLYPVAVSLSREKIKKLWDCTTPRWIEGLITIEEAENALRSSRELLKEPGTFVLRFPTTRSWPHPDAGCLVVTYIGSDNSIHHRLLSLDSSDASAENLQDLLLQEPELSQLGRVDRLPTAIRR</sequence>
<name>A0A921S5Z9_SORBI</name>
<proteinExistence type="predicted"/>
<dbReference type="InterPro" id="IPR001217">
    <property type="entry name" value="STAT"/>
</dbReference>
<feature type="region of interest" description="Disordered" evidence="3">
    <location>
        <begin position="1"/>
        <end position="66"/>
    </location>
</feature>
<accession>A0A921S5Z9</accession>
<feature type="compositionally biased region" description="Polar residues" evidence="3">
    <location>
        <begin position="18"/>
        <end position="32"/>
    </location>
</feature>
<evidence type="ECO:0000259" key="4">
    <source>
        <dbReference type="PROSITE" id="PS50001"/>
    </source>
</evidence>
<evidence type="ECO:0000256" key="3">
    <source>
        <dbReference type="SAM" id="MobiDB-lite"/>
    </source>
</evidence>
<dbReference type="Proteomes" id="UP000807115">
    <property type="component" value="Chromosome 1"/>
</dbReference>
<evidence type="ECO:0000256" key="2">
    <source>
        <dbReference type="PROSITE-ProRule" id="PRU00191"/>
    </source>
</evidence>
<dbReference type="AlphaFoldDB" id="A0A921S5Z9"/>
<dbReference type="InterPro" id="IPR000980">
    <property type="entry name" value="SH2"/>
</dbReference>
<feature type="domain" description="SH2" evidence="4">
    <location>
        <begin position="661"/>
        <end position="759"/>
    </location>
</feature>
<organism evidence="5 6">
    <name type="scientific">Sorghum bicolor</name>
    <name type="common">Sorghum</name>
    <name type="synonym">Sorghum vulgare</name>
    <dbReference type="NCBI Taxonomy" id="4558"/>
    <lineage>
        <taxon>Eukaryota</taxon>
        <taxon>Viridiplantae</taxon>
        <taxon>Streptophyta</taxon>
        <taxon>Embryophyta</taxon>
        <taxon>Tracheophyta</taxon>
        <taxon>Spermatophyta</taxon>
        <taxon>Magnoliopsida</taxon>
        <taxon>Liliopsida</taxon>
        <taxon>Poales</taxon>
        <taxon>Poaceae</taxon>
        <taxon>PACMAD clade</taxon>
        <taxon>Panicoideae</taxon>
        <taxon>Andropogonodae</taxon>
        <taxon>Andropogoneae</taxon>
        <taxon>Sorghinae</taxon>
        <taxon>Sorghum</taxon>
    </lineage>
</organism>
<dbReference type="SUPFAM" id="SSF55550">
    <property type="entry name" value="SH2 domain"/>
    <property type="match status" value="1"/>
</dbReference>
<protein>
    <recommendedName>
        <fullName evidence="4">SH2 domain-containing protein</fullName>
    </recommendedName>
</protein>
<dbReference type="Gene3D" id="3.30.505.10">
    <property type="entry name" value="SH2 domain"/>
    <property type="match status" value="1"/>
</dbReference>
<evidence type="ECO:0000313" key="5">
    <source>
        <dbReference type="EMBL" id="KAG0552698.1"/>
    </source>
</evidence>
<dbReference type="EMBL" id="CM027680">
    <property type="protein sequence ID" value="KAG0552698.1"/>
    <property type="molecule type" value="Genomic_DNA"/>
</dbReference>
<keyword evidence="1 2" id="KW-0727">SH2 domain</keyword>
<reference evidence="5" key="2">
    <citation type="submission" date="2020-10" db="EMBL/GenBank/DDBJ databases">
        <authorList>
            <person name="Cooper E.A."/>
            <person name="Brenton Z.W."/>
            <person name="Flinn B.S."/>
            <person name="Jenkins J."/>
            <person name="Shu S."/>
            <person name="Flowers D."/>
            <person name="Luo F."/>
            <person name="Wang Y."/>
            <person name="Xia P."/>
            <person name="Barry K."/>
            <person name="Daum C."/>
            <person name="Lipzen A."/>
            <person name="Yoshinaga Y."/>
            <person name="Schmutz J."/>
            <person name="Saski C."/>
            <person name="Vermerris W."/>
            <person name="Kresovich S."/>
        </authorList>
    </citation>
    <scope>NUCLEOTIDE SEQUENCE</scope>
</reference>
<dbReference type="Gene3D" id="2.60.120.200">
    <property type="match status" value="1"/>
</dbReference>
<evidence type="ECO:0000313" key="6">
    <source>
        <dbReference type="Proteomes" id="UP000807115"/>
    </source>
</evidence>
<dbReference type="GO" id="GO:0003700">
    <property type="term" value="F:DNA-binding transcription factor activity"/>
    <property type="evidence" value="ECO:0007669"/>
    <property type="project" value="InterPro"/>
</dbReference>
<dbReference type="PROSITE" id="PS50001">
    <property type="entry name" value="SH2"/>
    <property type="match status" value="1"/>
</dbReference>
<dbReference type="SUPFAM" id="SSF49899">
    <property type="entry name" value="Concanavalin A-like lectins/glucanases"/>
    <property type="match status" value="1"/>
</dbReference>
<comment type="caution">
    <text evidence="5">The sequence shown here is derived from an EMBL/GenBank/DDBJ whole genome shotgun (WGS) entry which is preliminary data.</text>
</comment>
<feature type="compositionally biased region" description="Basic residues" evidence="3">
    <location>
        <begin position="35"/>
        <end position="45"/>
    </location>
</feature>
<reference evidence="5" key="1">
    <citation type="journal article" date="2019" name="BMC Genomics">
        <title>A new reference genome for Sorghum bicolor reveals high levels of sequence similarity between sweet and grain genotypes: implications for the genetics of sugar metabolism.</title>
        <authorList>
            <person name="Cooper E.A."/>
            <person name="Brenton Z.W."/>
            <person name="Flinn B.S."/>
            <person name="Jenkins J."/>
            <person name="Shu S."/>
            <person name="Flowers D."/>
            <person name="Luo F."/>
            <person name="Wang Y."/>
            <person name="Xia P."/>
            <person name="Barry K."/>
            <person name="Daum C."/>
            <person name="Lipzen A."/>
            <person name="Yoshinaga Y."/>
            <person name="Schmutz J."/>
            <person name="Saski C."/>
            <person name="Vermerris W."/>
            <person name="Kresovich S."/>
        </authorList>
    </citation>
    <scope>NUCLEOTIDE SEQUENCE</scope>
</reference>